<evidence type="ECO:0000256" key="1">
    <source>
        <dbReference type="ARBA" id="ARBA00006499"/>
    </source>
</evidence>
<dbReference type="SUPFAM" id="SSF53474">
    <property type="entry name" value="alpha/beta-Hydrolases"/>
    <property type="match status" value="1"/>
</dbReference>
<gene>
    <name evidence="4" type="ORF">Mic7113_4672</name>
</gene>
<dbReference type="InterPro" id="IPR029058">
    <property type="entry name" value="AB_hydrolase_fold"/>
</dbReference>
<dbReference type="Pfam" id="PF02230">
    <property type="entry name" value="Abhydrolase_2"/>
    <property type="match status" value="1"/>
</dbReference>
<evidence type="ECO:0000313" key="5">
    <source>
        <dbReference type="Proteomes" id="UP000010471"/>
    </source>
</evidence>
<dbReference type="KEGG" id="mic:Mic7113_4672"/>
<evidence type="ECO:0000256" key="2">
    <source>
        <dbReference type="ARBA" id="ARBA00022801"/>
    </source>
</evidence>
<keyword evidence="5" id="KW-1185">Reference proteome</keyword>
<feature type="domain" description="Phospholipase/carboxylesterase/thioesterase" evidence="3">
    <location>
        <begin position="63"/>
        <end position="256"/>
    </location>
</feature>
<keyword evidence="2" id="KW-0378">Hydrolase</keyword>
<dbReference type="STRING" id="1173027.Mic7113_4672"/>
<accession>K9WIV5</accession>
<dbReference type="HOGENOM" id="CLU_049413_5_1_3"/>
<name>K9WIV5_9CYAN</name>
<dbReference type="PANTHER" id="PTHR10655:SF17">
    <property type="entry name" value="LYSOPHOSPHOLIPASE-LIKE PROTEIN 1"/>
    <property type="match status" value="1"/>
</dbReference>
<reference evidence="4 5" key="1">
    <citation type="submission" date="2012-06" db="EMBL/GenBank/DDBJ databases">
        <title>Finished chromosome of genome of Microcoleus sp. PCC 7113.</title>
        <authorList>
            <consortium name="US DOE Joint Genome Institute"/>
            <person name="Gugger M."/>
            <person name="Coursin T."/>
            <person name="Rippka R."/>
            <person name="Tandeau De Marsac N."/>
            <person name="Huntemann M."/>
            <person name="Wei C.-L."/>
            <person name="Han J."/>
            <person name="Detter J.C."/>
            <person name="Han C."/>
            <person name="Tapia R."/>
            <person name="Chen A."/>
            <person name="Kyrpides N."/>
            <person name="Mavromatis K."/>
            <person name="Markowitz V."/>
            <person name="Szeto E."/>
            <person name="Ivanova N."/>
            <person name="Pagani I."/>
            <person name="Pati A."/>
            <person name="Goodwin L."/>
            <person name="Nordberg H.P."/>
            <person name="Cantor M.N."/>
            <person name="Hua S.X."/>
            <person name="Woyke T."/>
            <person name="Kerfeld C.A."/>
        </authorList>
    </citation>
    <scope>NUCLEOTIDE SEQUENCE [LARGE SCALE GENOMIC DNA]</scope>
    <source>
        <strain evidence="4 5">PCC 7113</strain>
    </source>
</reference>
<protein>
    <submittedName>
        <fullName evidence="4">Putative esterase</fullName>
    </submittedName>
</protein>
<sequence length="261" mass="28589">MKIKQSSRRQFLLKGVSTLSASLLLKACQKDSSSTQEPTPVSLVDPSQYLQFISVPPAQGRMPAGLIVCLHGNGSTPEFMASFAPALNLPQYHLLFPRAPFSHPTVPGGKMWYDLTIQNSKPQIENYQRLAESRQRLTNWLKSLQGSFRLPLSRTILSGLSQGGAMTLAVGLTLPLAGLVSLSGYLHPNSTSNLMGKNSFPPVLVVHGRQDQIIPLSEAELVRNTLSDLGVNVNYQLFDIGHEITPQVLAVMRNFVLETMP</sequence>
<dbReference type="eggNOG" id="COG0400">
    <property type="taxonomic scope" value="Bacteria"/>
</dbReference>
<dbReference type="Proteomes" id="UP000010471">
    <property type="component" value="Chromosome"/>
</dbReference>
<dbReference type="GO" id="GO:0016787">
    <property type="term" value="F:hydrolase activity"/>
    <property type="evidence" value="ECO:0007669"/>
    <property type="project" value="UniProtKB-KW"/>
</dbReference>
<dbReference type="AlphaFoldDB" id="K9WIV5"/>
<dbReference type="EMBL" id="CP003630">
    <property type="protein sequence ID" value="AFZ20345.1"/>
    <property type="molecule type" value="Genomic_DNA"/>
</dbReference>
<evidence type="ECO:0000313" key="4">
    <source>
        <dbReference type="EMBL" id="AFZ20345.1"/>
    </source>
</evidence>
<dbReference type="Gene3D" id="3.40.50.1820">
    <property type="entry name" value="alpha/beta hydrolase"/>
    <property type="match status" value="1"/>
</dbReference>
<dbReference type="PANTHER" id="PTHR10655">
    <property type="entry name" value="LYSOPHOSPHOLIPASE-RELATED"/>
    <property type="match status" value="1"/>
</dbReference>
<proteinExistence type="inferred from homology"/>
<comment type="similarity">
    <text evidence="1">Belongs to the AB hydrolase superfamily. AB hydrolase 2 family.</text>
</comment>
<evidence type="ECO:0000259" key="3">
    <source>
        <dbReference type="Pfam" id="PF02230"/>
    </source>
</evidence>
<dbReference type="InterPro" id="IPR003140">
    <property type="entry name" value="PLipase/COase/thioEstase"/>
</dbReference>
<dbReference type="RefSeq" id="WP_015184480.1">
    <property type="nucleotide sequence ID" value="NC_019738.1"/>
</dbReference>
<organism evidence="4 5">
    <name type="scientific">Allocoleopsis franciscana PCC 7113</name>
    <dbReference type="NCBI Taxonomy" id="1173027"/>
    <lineage>
        <taxon>Bacteria</taxon>
        <taxon>Bacillati</taxon>
        <taxon>Cyanobacteriota</taxon>
        <taxon>Cyanophyceae</taxon>
        <taxon>Coleofasciculales</taxon>
        <taxon>Coleofasciculaceae</taxon>
        <taxon>Allocoleopsis</taxon>
        <taxon>Allocoleopsis franciscana</taxon>
    </lineage>
</organism>
<dbReference type="InterPro" id="IPR050565">
    <property type="entry name" value="LYPA1-2/EST-like"/>
</dbReference>